<keyword evidence="4" id="KW-0106">Calcium</keyword>
<dbReference type="Pfam" id="PF18884">
    <property type="entry name" value="TSP3_bac"/>
    <property type="match status" value="13"/>
</dbReference>
<feature type="region of interest" description="Disordered" evidence="5">
    <location>
        <begin position="728"/>
        <end position="759"/>
    </location>
</feature>
<evidence type="ECO:0000256" key="3">
    <source>
        <dbReference type="ARBA" id="ARBA00022729"/>
    </source>
</evidence>
<organism evidence="6 7">
    <name type="scientific">Symbiodinium pilosum</name>
    <name type="common">Dinoflagellate</name>
    <dbReference type="NCBI Taxonomy" id="2952"/>
    <lineage>
        <taxon>Eukaryota</taxon>
        <taxon>Sar</taxon>
        <taxon>Alveolata</taxon>
        <taxon>Dinophyceae</taxon>
        <taxon>Suessiales</taxon>
        <taxon>Symbiodiniaceae</taxon>
        <taxon>Symbiodinium</taxon>
    </lineage>
</organism>
<dbReference type="InterPro" id="IPR028974">
    <property type="entry name" value="TSP_type-3_rpt"/>
</dbReference>
<comment type="subcellular location">
    <subcellularLocation>
        <location evidence="1">Secreted</location>
    </subcellularLocation>
</comment>
<feature type="region of interest" description="Disordered" evidence="5">
    <location>
        <begin position="198"/>
        <end position="224"/>
    </location>
</feature>
<reference evidence="6" key="1">
    <citation type="submission" date="2021-02" db="EMBL/GenBank/DDBJ databases">
        <authorList>
            <person name="Dougan E. K."/>
            <person name="Rhodes N."/>
            <person name="Thang M."/>
            <person name="Chan C."/>
        </authorList>
    </citation>
    <scope>NUCLEOTIDE SEQUENCE</scope>
</reference>
<evidence type="ECO:0000256" key="4">
    <source>
        <dbReference type="ARBA" id="ARBA00022837"/>
    </source>
</evidence>
<gene>
    <name evidence="6" type="ORF">SPIL2461_LOCUS7198</name>
</gene>
<feature type="compositionally biased region" description="Polar residues" evidence="5">
    <location>
        <begin position="735"/>
        <end position="752"/>
    </location>
</feature>
<evidence type="ECO:0000256" key="5">
    <source>
        <dbReference type="SAM" id="MobiDB-lite"/>
    </source>
</evidence>
<feature type="region of interest" description="Disordered" evidence="5">
    <location>
        <begin position="673"/>
        <end position="708"/>
    </location>
</feature>
<dbReference type="Gene3D" id="2.60.120.200">
    <property type="match status" value="2"/>
</dbReference>
<dbReference type="InterPro" id="IPR013320">
    <property type="entry name" value="ConA-like_dom_sf"/>
</dbReference>
<name>A0A812NMN0_SYMPI</name>
<dbReference type="PANTHER" id="PTHR37467:SF1">
    <property type="entry name" value="EXPORTED CALCIUM-BINDING GLYCOPROTEIN"/>
    <property type="match status" value="1"/>
</dbReference>
<dbReference type="OrthoDB" id="5426351at2759"/>
<dbReference type="Proteomes" id="UP000649617">
    <property type="component" value="Unassembled WGS sequence"/>
</dbReference>
<dbReference type="InterPro" id="IPR053180">
    <property type="entry name" value="Ca-binding_acidic-repeat"/>
</dbReference>
<dbReference type="SUPFAM" id="SSF49899">
    <property type="entry name" value="Concanavalin A-like lectins/glucanases"/>
    <property type="match status" value="2"/>
</dbReference>
<sequence length="1596" mass="167566">MQHVGAQNPLSGAWVVTPGDTGVTASPQAPDADFPDVYAWQINSNTGGRLRYQLSGPTASESWVYSVRQRVVGLSDAVDLGALLEVSNGDRRFILTFGSDAAGATLIDLVGSDFPDAVDFTLAPSQVGRTDYIHVELVYNANMGTASLFLDGVLSAEGFTGIDAGAVAPRVNFGDGSSGAAGTARYANAGFTLGMPECGDGSDNNGDGETDGADANCQSPSDPSEGPYCGVYQDYDQDGVCEFIVASHLEDNDPTLGGWLSPSTASGQSWQGVDEDLGAGNCDAPCPYWRVRDNGTSDLGSYRMDIAPISASFPWELRARVRIQPQTIGVADSIDYSKTMFARFPYQTGRREFGVLFGITAAGIVQLRPSGTSSTIDIGSYGDYHDVRVVYDPTTVSADIVVNGSVIAEDLPGRTLTTSTTATINWGSASSPDVGQSHWQEVTLELFPDTDNDGLTNSAEIALGTNPYLVDSDEDGLTDADEQAALTDPLNPDSDDDSLLDGWEVESGLNPNVADADIDIDNDNLTHLQEQAAGSNPQLADSDGDGLEDGFEVLTTLTNPTLLDSDGDGLDDGVEVNTHNTDPMLADTDLDALSDGDELSQGTNPRIADTDLDGVLDGVEVANGTNPLLFDTDGDGLGDGFELTFDLDPLVAGGAQNDDDGDGLTTLAEQAAQTNPLSSDTDGDGLSDGDEVNTHNSNPLQADTDNDGMSDAFEILTNLNPRLARDATQDADNDGLSNLEEQQNGLDANNPDSDGDGFLDGEEIYIFATGAADADPIAAPGQSRTELLFAATDQPLFDSLPDPTFVDLSGLVTEQSGVAQCDANSTNIPLNDEIVACRDLAVSPTRAECIAGGNVSFASRSIGCCANRVTGVIAPLDDINNGCTTDPITGTAINTVQSFTINEVNSLIGGPYVSPTSINIGSGFGPRPTSDTPLPARDYQIGVEVSQSVNLAGGLTITPGLSSAEPGDVDLYYATAAVVSASRTSLPAGQVFTLELNHRPRGYSGDDFRGTGSDCTIEGTGLRGSCMSTRWPSFLTSLSMDFEIGVNTAAEIWSIDPESGDQLQTILNIIDESFSRSYEIAALDWQIGESLDARLFNGVPDLPEVVRAEVSISNDDLDLLGTGMWDTPYELPAVGVDFPFGVCPWKNINQLLCVGDVGAFLTGGTNLATLILQIPELNTPVTPPGSSATDRGFYGGLDSQIPQTVAKPARHFLNAEGHLINTLPNKLRPLVNLQALDGSPEGFLDAFVNDRTTHDSDVFRAELDIDGLVCLGTAACLGAEAGITRVLTLALDAIDLDVVTWTGWDASYTFRPNVEAQLRFSQDTEVFDIDTSQWITVQAGQPYTVVVPAWTDSTTSLSVTLPDGGVDVAVDYSFANNEFTSEAYYNVKVASVANYMQAQFNGLVADLFEGAAGFPLRIGLLGSVSELPAINADALVSTQTLSGAQMSFPGQSLSIIDRGLDSDGDGLENDLENTTCTAAGDADTDDDGLPDGIEDANRNGMVDPGESDPCLADTDGDGLLDGFERGLVTPDADTDLAVFVANPTPIVRSSPVSTDSDGDGYSDFDEVNGGGDPLDPTSCPIDQCSSGVLKIIRMIQ</sequence>
<dbReference type="Gene3D" id="4.10.1080.10">
    <property type="entry name" value="TSP type-3 repeat"/>
    <property type="match status" value="1"/>
</dbReference>
<dbReference type="GO" id="GO:0005509">
    <property type="term" value="F:calcium ion binding"/>
    <property type="evidence" value="ECO:0007669"/>
    <property type="project" value="InterPro"/>
</dbReference>
<feature type="compositionally biased region" description="Acidic residues" evidence="5">
    <location>
        <begin position="681"/>
        <end position="691"/>
    </location>
</feature>
<evidence type="ECO:0000313" key="6">
    <source>
        <dbReference type="EMBL" id="CAE7314326.1"/>
    </source>
</evidence>
<feature type="compositionally biased region" description="Acidic residues" evidence="5">
    <location>
        <begin position="1482"/>
        <end position="1494"/>
    </location>
</feature>
<evidence type="ECO:0000256" key="1">
    <source>
        <dbReference type="ARBA" id="ARBA00004613"/>
    </source>
</evidence>
<protein>
    <submittedName>
        <fullName evidence="6">Uncharacterized protein</fullName>
    </submittedName>
</protein>
<feature type="region of interest" description="Disordered" evidence="5">
    <location>
        <begin position="1473"/>
        <end position="1507"/>
    </location>
</feature>
<accession>A0A812NMN0</accession>
<evidence type="ECO:0000313" key="7">
    <source>
        <dbReference type="Proteomes" id="UP000649617"/>
    </source>
</evidence>
<keyword evidence="3" id="KW-0732">Signal</keyword>
<dbReference type="EMBL" id="CAJNIZ010011113">
    <property type="protein sequence ID" value="CAE7314326.1"/>
    <property type="molecule type" value="Genomic_DNA"/>
</dbReference>
<keyword evidence="2" id="KW-0964">Secreted</keyword>
<comment type="caution">
    <text evidence="6">The sequence shown here is derived from an EMBL/GenBank/DDBJ whole genome shotgun (WGS) entry which is preliminary data.</text>
</comment>
<feature type="compositionally biased region" description="Polar residues" evidence="5">
    <location>
        <begin position="694"/>
        <end position="703"/>
    </location>
</feature>
<dbReference type="InterPro" id="IPR018247">
    <property type="entry name" value="EF_Hand_1_Ca_BS"/>
</dbReference>
<dbReference type="InterPro" id="IPR059100">
    <property type="entry name" value="TSP3_bac"/>
</dbReference>
<proteinExistence type="predicted"/>
<evidence type="ECO:0000256" key="2">
    <source>
        <dbReference type="ARBA" id="ARBA00022525"/>
    </source>
</evidence>
<dbReference type="PANTHER" id="PTHR37467">
    <property type="entry name" value="EXPORTED CALCIUM-BINDING GLYCOPROTEIN-RELATED"/>
    <property type="match status" value="1"/>
</dbReference>
<keyword evidence="7" id="KW-1185">Reference proteome</keyword>
<dbReference type="PROSITE" id="PS00018">
    <property type="entry name" value="EF_HAND_1"/>
    <property type="match status" value="1"/>
</dbReference>